<dbReference type="Proteomes" id="UP001432322">
    <property type="component" value="Unassembled WGS sequence"/>
</dbReference>
<evidence type="ECO:0008006" key="4">
    <source>
        <dbReference type="Google" id="ProtNLM"/>
    </source>
</evidence>
<evidence type="ECO:0000256" key="1">
    <source>
        <dbReference type="SAM" id="Phobius"/>
    </source>
</evidence>
<gene>
    <name evidence="2" type="ORF">PFISCL1PPCAC_14396</name>
</gene>
<protein>
    <recommendedName>
        <fullName evidence="4">G protein-coupled receptor</fullName>
    </recommendedName>
</protein>
<evidence type="ECO:0000313" key="3">
    <source>
        <dbReference type="Proteomes" id="UP001432322"/>
    </source>
</evidence>
<dbReference type="AlphaFoldDB" id="A0AAV5VXH8"/>
<name>A0AAV5VXH8_9BILA</name>
<dbReference type="EMBL" id="BTSY01000004">
    <property type="protein sequence ID" value="GMT23099.1"/>
    <property type="molecule type" value="Genomic_DNA"/>
</dbReference>
<keyword evidence="3" id="KW-1185">Reference proteome</keyword>
<feature type="transmembrane region" description="Helical" evidence="1">
    <location>
        <begin position="68"/>
        <end position="96"/>
    </location>
</feature>
<feature type="non-terminal residue" evidence="2">
    <location>
        <position position="127"/>
    </location>
</feature>
<dbReference type="Pfam" id="PF10326">
    <property type="entry name" value="7TM_GPCR_Str"/>
    <property type="match status" value="1"/>
</dbReference>
<proteinExistence type="predicted"/>
<sequence>PCLFAVNFKISNKADAQYNWPVVKAILNVMVIAALTFTVCFVCIILIYEGLHTSSLKIRFRQLQIQLFRALLVQFSVPLVFVCIPFGISFIIPAIGGDLGGLVNLFVLLFDFYPALDPFLVIIAIPR</sequence>
<keyword evidence="1" id="KW-1133">Transmembrane helix</keyword>
<feature type="transmembrane region" description="Helical" evidence="1">
    <location>
        <begin position="25"/>
        <end position="48"/>
    </location>
</feature>
<accession>A0AAV5VXH8</accession>
<dbReference type="PANTHER" id="PTHR22943:SF248">
    <property type="entry name" value="SEVEN TM RECEPTOR"/>
    <property type="match status" value="1"/>
</dbReference>
<organism evidence="2 3">
    <name type="scientific">Pristionchus fissidentatus</name>
    <dbReference type="NCBI Taxonomy" id="1538716"/>
    <lineage>
        <taxon>Eukaryota</taxon>
        <taxon>Metazoa</taxon>
        <taxon>Ecdysozoa</taxon>
        <taxon>Nematoda</taxon>
        <taxon>Chromadorea</taxon>
        <taxon>Rhabditida</taxon>
        <taxon>Rhabditina</taxon>
        <taxon>Diplogasteromorpha</taxon>
        <taxon>Diplogasteroidea</taxon>
        <taxon>Neodiplogasteridae</taxon>
        <taxon>Pristionchus</taxon>
    </lineage>
</organism>
<reference evidence="2" key="1">
    <citation type="submission" date="2023-10" db="EMBL/GenBank/DDBJ databases">
        <title>Genome assembly of Pristionchus species.</title>
        <authorList>
            <person name="Yoshida K."/>
            <person name="Sommer R.J."/>
        </authorList>
    </citation>
    <scope>NUCLEOTIDE SEQUENCE</scope>
    <source>
        <strain evidence="2">RS5133</strain>
    </source>
</reference>
<dbReference type="PANTHER" id="PTHR22943">
    <property type="entry name" value="7-TRANSMEMBRANE DOMAIN RECEPTOR C.ELEGANS"/>
    <property type="match status" value="1"/>
</dbReference>
<feature type="transmembrane region" description="Helical" evidence="1">
    <location>
        <begin position="102"/>
        <end position="125"/>
    </location>
</feature>
<dbReference type="InterPro" id="IPR019428">
    <property type="entry name" value="7TM_GPCR_serpentine_rcpt_Str"/>
</dbReference>
<keyword evidence="1" id="KW-0472">Membrane</keyword>
<comment type="caution">
    <text evidence="2">The sequence shown here is derived from an EMBL/GenBank/DDBJ whole genome shotgun (WGS) entry which is preliminary data.</text>
</comment>
<feature type="non-terminal residue" evidence="2">
    <location>
        <position position="1"/>
    </location>
</feature>
<keyword evidence="1" id="KW-0812">Transmembrane</keyword>
<dbReference type="SUPFAM" id="SSF81321">
    <property type="entry name" value="Family A G protein-coupled receptor-like"/>
    <property type="match status" value="1"/>
</dbReference>
<evidence type="ECO:0000313" key="2">
    <source>
        <dbReference type="EMBL" id="GMT23099.1"/>
    </source>
</evidence>